<dbReference type="EMBL" id="LT598496">
    <property type="protein sequence ID" value="SBV25856.1"/>
    <property type="molecule type" value="Genomic_DNA"/>
</dbReference>
<proteinExistence type="predicted"/>
<organism evidence="5 6">
    <name type="scientific">Micromonospora krabiensis</name>
    <dbReference type="NCBI Taxonomy" id="307121"/>
    <lineage>
        <taxon>Bacteria</taxon>
        <taxon>Bacillati</taxon>
        <taxon>Actinomycetota</taxon>
        <taxon>Actinomycetes</taxon>
        <taxon>Micromonosporales</taxon>
        <taxon>Micromonosporaceae</taxon>
        <taxon>Micromonospora</taxon>
    </lineage>
</organism>
<feature type="region of interest" description="Disordered" evidence="3">
    <location>
        <begin position="1"/>
        <end position="41"/>
    </location>
</feature>
<dbReference type="Proteomes" id="UP000199393">
    <property type="component" value="Chromosome I"/>
</dbReference>
<dbReference type="PATRIC" id="fig|307121.4.peg.1373"/>
<keyword evidence="2" id="KW-0378">Hydrolase</keyword>
<dbReference type="OrthoDB" id="9765647at2"/>
<feature type="domain" description="Phospholipase/carboxylesterase/thioesterase" evidence="4">
    <location>
        <begin position="127"/>
        <end position="232"/>
    </location>
</feature>
<reference evidence="6" key="1">
    <citation type="submission" date="2016-06" db="EMBL/GenBank/DDBJ databases">
        <authorList>
            <person name="Varghese N."/>
        </authorList>
    </citation>
    <scope>NUCLEOTIDE SEQUENCE [LARGE SCALE GENOMIC DNA]</scope>
    <source>
        <strain evidence="6">DSM 45344</strain>
    </source>
</reference>
<evidence type="ECO:0000256" key="1">
    <source>
        <dbReference type="ARBA" id="ARBA00022729"/>
    </source>
</evidence>
<dbReference type="PANTHER" id="PTHR43037">
    <property type="entry name" value="UNNAMED PRODUCT-RELATED"/>
    <property type="match status" value="1"/>
</dbReference>
<dbReference type="Gene3D" id="3.40.50.1820">
    <property type="entry name" value="alpha/beta hydrolase"/>
    <property type="match status" value="1"/>
</dbReference>
<accession>A0A1C3MZT5</accession>
<gene>
    <name evidence="5" type="ORF">GA0070620_1338</name>
</gene>
<keyword evidence="1" id="KW-0732">Signal</keyword>
<dbReference type="RefSeq" id="WP_091589044.1">
    <property type="nucleotide sequence ID" value="NZ_JBHRWG010000003.1"/>
</dbReference>
<keyword evidence="6" id="KW-1185">Reference proteome</keyword>
<dbReference type="AlphaFoldDB" id="A0A1C3MZT5"/>
<name>A0A1C3MZT5_9ACTN</name>
<dbReference type="PANTHER" id="PTHR43037:SF5">
    <property type="entry name" value="FERULOYL ESTERASE"/>
    <property type="match status" value="1"/>
</dbReference>
<sequence length="235" mass="25055">MSDPAPPHREPDEDDARHGRLTARPGPPVGPATAGLAPLTDADGRPLGLRYAPEPVADRPYRLVVLLHGAGGEARHALNLLLPLADEHHLLLVAPQAAASSWDLIVEGFGVDVRRIDHLLARAFTEYPVRDVVLGGFSDGASYALSLGLTNGDLVAGVVAFSPGFSAPLVTHGQPPVFVAHGVDDRVLPVDVCSRRLVPRLRDLGYDVTYREFPGGHEVPPDIREAAATWLTTLP</sequence>
<evidence type="ECO:0000256" key="2">
    <source>
        <dbReference type="ARBA" id="ARBA00022801"/>
    </source>
</evidence>
<dbReference type="GO" id="GO:0016787">
    <property type="term" value="F:hydrolase activity"/>
    <property type="evidence" value="ECO:0007669"/>
    <property type="project" value="UniProtKB-KW"/>
</dbReference>
<evidence type="ECO:0000259" key="4">
    <source>
        <dbReference type="Pfam" id="PF02230"/>
    </source>
</evidence>
<evidence type="ECO:0000313" key="6">
    <source>
        <dbReference type="Proteomes" id="UP000199393"/>
    </source>
</evidence>
<evidence type="ECO:0000313" key="5">
    <source>
        <dbReference type="EMBL" id="SBV25856.1"/>
    </source>
</evidence>
<dbReference type="Pfam" id="PF02230">
    <property type="entry name" value="Abhydrolase_2"/>
    <property type="match status" value="1"/>
</dbReference>
<feature type="compositionally biased region" description="Basic and acidic residues" evidence="3">
    <location>
        <begin position="1"/>
        <end position="18"/>
    </location>
</feature>
<dbReference type="InterPro" id="IPR050955">
    <property type="entry name" value="Plant_Biomass_Hydrol_Est"/>
</dbReference>
<dbReference type="InterPro" id="IPR003140">
    <property type="entry name" value="PLipase/COase/thioEstase"/>
</dbReference>
<dbReference type="SUPFAM" id="SSF53474">
    <property type="entry name" value="alpha/beta-Hydrolases"/>
    <property type="match status" value="1"/>
</dbReference>
<dbReference type="STRING" id="307121.GA0070620_1338"/>
<evidence type="ECO:0000256" key="3">
    <source>
        <dbReference type="SAM" id="MobiDB-lite"/>
    </source>
</evidence>
<protein>
    <submittedName>
        <fullName evidence="5">Predicted esterase</fullName>
    </submittedName>
</protein>
<dbReference type="InterPro" id="IPR029058">
    <property type="entry name" value="AB_hydrolase_fold"/>
</dbReference>